<dbReference type="EMBL" id="JAICCE010000021">
    <property type="protein sequence ID" value="KAG9262171.1"/>
    <property type="molecule type" value="Genomic_DNA"/>
</dbReference>
<dbReference type="Proteomes" id="UP000752171">
    <property type="component" value="Unassembled WGS sequence"/>
</dbReference>
<proteinExistence type="predicted"/>
<keyword evidence="2 3" id="KW-0833">Ubl conjugation pathway</keyword>
<dbReference type="AlphaFoldDB" id="A0A8T2KZJ6"/>
<dbReference type="GO" id="GO:0004842">
    <property type="term" value="F:ubiquitin-protein transferase activity"/>
    <property type="evidence" value="ECO:0007669"/>
    <property type="project" value="InterPro"/>
</dbReference>
<organism evidence="6 7">
    <name type="scientific">Astyanax mexicanus</name>
    <name type="common">Blind cave fish</name>
    <name type="synonym">Astyanax fasciatus mexicanus</name>
    <dbReference type="NCBI Taxonomy" id="7994"/>
    <lineage>
        <taxon>Eukaryota</taxon>
        <taxon>Metazoa</taxon>
        <taxon>Chordata</taxon>
        <taxon>Craniata</taxon>
        <taxon>Vertebrata</taxon>
        <taxon>Euteleostomi</taxon>
        <taxon>Actinopterygii</taxon>
        <taxon>Neopterygii</taxon>
        <taxon>Teleostei</taxon>
        <taxon>Ostariophysi</taxon>
        <taxon>Characiformes</taxon>
        <taxon>Characoidei</taxon>
        <taxon>Acestrorhamphidae</taxon>
        <taxon>Acestrorhamphinae</taxon>
        <taxon>Astyanax</taxon>
    </lineage>
</organism>
<feature type="signal peptide" evidence="4">
    <location>
        <begin position="1"/>
        <end position="24"/>
    </location>
</feature>
<dbReference type="InterPro" id="IPR035983">
    <property type="entry name" value="Hect_E3_ubiquitin_ligase"/>
</dbReference>
<evidence type="ECO:0000256" key="4">
    <source>
        <dbReference type="SAM" id="SignalP"/>
    </source>
</evidence>
<dbReference type="SUPFAM" id="SSF56204">
    <property type="entry name" value="Hect, E3 ligase catalytic domain"/>
    <property type="match status" value="1"/>
</dbReference>
<evidence type="ECO:0000313" key="6">
    <source>
        <dbReference type="EMBL" id="KAG9262171.1"/>
    </source>
</evidence>
<keyword evidence="1" id="KW-0808">Transferase</keyword>
<name>A0A8T2KZJ6_ASTMX</name>
<dbReference type="InterPro" id="IPR000569">
    <property type="entry name" value="HECT_dom"/>
</dbReference>
<dbReference type="PROSITE" id="PS50237">
    <property type="entry name" value="HECT"/>
    <property type="match status" value="1"/>
</dbReference>
<comment type="caution">
    <text evidence="6">The sequence shown here is derived from an EMBL/GenBank/DDBJ whole genome shotgun (WGS) entry which is preliminary data.</text>
</comment>
<accession>A0A8T2KZJ6</accession>
<protein>
    <recommendedName>
        <fullName evidence="5">HECT domain-containing protein</fullName>
    </recommendedName>
</protein>
<sequence>MTLVYIHIKCNVLLNLFILTLQQGSTPVTEAAAASVQNILSILNQSLGKASTDNNKEQNSGKHPSMDQEMARCFPGFFRRGSKRCAVSLNKPSKVAKEWKPFNFTVFLVHKSCETTPSPVQDLEHMQAGMGKRTLFMPKDMIHSEVSDLFKMTYPKMEKITGGWLLYKAAGGNGKRPLSVVPPESEGYTGSIIKSASGGGKTMLYIVPLQEEFDLRPLPCDSQEFSRMPKAECKMCLKILPLQLLALHVKQCKALEYDTLSDSEPEVKSVYNNVNPSDNSCPICQKHYPAEDLELHASVCGDWERNMDSPVPFLDGSPTELKEPQNTFLSEEDVLRWLATQVDPSKEFAICVSRMNLLERGLMLWQRQKYSSPVNPLKVTFIGEPGVDSGALRKEFLTEMIAGIEMRLFEGEDGKGKMPKYSLNDLDNGLFRVAGEIFAVSLAQGGPAPKFLQEWCYNFLLTGNLENVSRDHIHDLELSSLIKMVEETSDLSSCTEQILNCGYTGPINEGSRDSITRAILLHSAVRRTTMLRQLREGLQLYGFIGVMERNRELCRGFFVAGDDDKVDSNYIVSNLAPTMSESGSQKHARETQILNNFQDFLQELEDGTTEDDAADALSVPRVLQWLTGQSHRHLLLSERENFKIKVHFDHTCMERIPNHTICFPLVSACAQSITFPTAHCVHYSEFKENMTAAIKCGAGFYRI</sequence>
<evidence type="ECO:0000313" key="7">
    <source>
        <dbReference type="Proteomes" id="UP000752171"/>
    </source>
</evidence>
<evidence type="ECO:0000256" key="1">
    <source>
        <dbReference type="ARBA" id="ARBA00022679"/>
    </source>
</evidence>
<evidence type="ECO:0000256" key="2">
    <source>
        <dbReference type="ARBA" id="ARBA00022786"/>
    </source>
</evidence>
<comment type="caution">
    <text evidence="3">Lacks conserved residue(s) required for the propagation of feature annotation.</text>
</comment>
<dbReference type="Gene3D" id="3.90.1750.10">
    <property type="entry name" value="Hect, E3 ligase catalytic domains"/>
    <property type="match status" value="1"/>
</dbReference>
<feature type="chain" id="PRO_5035899244" description="HECT domain-containing protein" evidence="4">
    <location>
        <begin position="25"/>
        <end position="703"/>
    </location>
</feature>
<gene>
    <name evidence="6" type="ORF">AMEX_G23906</name>
</gene>
<feature type="domain" description="HECT" evidence="5">
    <location>
        <begin position="377"/>
        <end position="400"/>
    </location>
</feature>
<evidence type="ECO:0000256" key="3">
    <source>
        <dbReference type="PROSITE-ProRule" id="PRU00104"/>
    </source>
</evidence>
<evidence type="ECO:0000259" key="5">
    <source>
        <dbReference type="PROSITE" id="PS50237"/>
    </source>
</evidence>
<keyword evidence="4" id="KW-0732">Signal</keyword>
<reference evidence="6 7" key="1">
    <citation type="submission" date="2021-07" db="EMBL/GenBank/DDBJ databases">
        <authorList>
            <person name="Imarazene B."/>
            <person name="Zahm M."/>
            <person name="Klopp C."/>
            <person name="Cabau C."/>
            <person name="Beille S."/>
            <person name="Jouanno E."/>
            <person name="Castinel A."/>
            <person name="Lluch J."/>
            <person name="Gil L."/>
            <person name="Kuchtly C."/>
            <person name="Lopez Roques C."/>
            <person name="Donnadieu C."/>
            <person name="Parrinello H."/>
            <person name="Journot L."/>
            <person name="Du K."/>
            <person name="Schartl M."/>
            <person name="Retaux S."/>
            <person name="Guiguen Y."/>
        </authorList>
    </citation>
    <scope>NUCLEOTIDE SEQUENCE [LARGE SCALE GENOMIC DNA]</scope>
    <source>
        <strain evidence="6">Pach_M1</strain>
        <tissue evidence="6">Testis</tissue>
    </source>
</reference>